<dbReference type="InterPro" id="IPR000178">
    <property type="entry name" value="TF_IF2_bacterial-like"/>
</dbReference>
<dbReference type="PANTHER" id="PTHR43381:SF5">
    <property type="entry name" value="TR-TYPE G DOMAIN-CONTAINING PROTEIN"/>
    <property type="match status" value="1"/>
</dbReference>
<dbReference type="InterPro" id="IPR036925">
    <property type="entry name" value="TIF_IF2_dom3_sf"/>
</dbReference>
<accession>A0A1F5B3A2</accession>
<evidence type="ECO:0000256" key="8">
    <source>
        <dbReference type="RuleBase" id="RU000644"/>
    </source>
</evidence>
<dbReference type="InterPro" id="IPR000795">
    <property type="entry name" value="T_Tr_GTP-bd_dom"/>
</dbReference>
<dbReference type="GO" id="GO:0003743">
    <property type="term" value="F:translation initiation factor activity"/>
    <property type="evidence" value="ECO:0007669"/>
    <property type="project" value="UniProtKB-UniRule"/>
</dbReference>
<dbReference type="NCBIfam" id="TIGR00231">
    <property type="entry name" value="small_GTP"/>
    <property type="match status" value="1"/>
</dbReference>
<protein>
    <recommendedName>
        <fullName evidence="2 7">Translation initiation factor IF-2</fullName>
    </recommendedName>
</protein>
<proteinExistence type="inferred from homology"/>
<dbReference type="SUPFAM" id="SSF52156">
    <property type="entry name" value="Initiation factor IF2/eIF5b, domain 3"/>
    <property type="match status" value="1"/>
</dbReference>
<dbReference type="EMBL" id="MEYK01000024">
    <property type="protein sequence ID" value="OGD25065.1"/>
    <property type="molecule type" value="Genomic_DNA"/>
</dbReference>
<keyword evidence="6" id="KW-0342">GTP-binding</keyword>
<comment type="similarity">
    <text evidence="1 8">Belongs to the TRAFAC class translation factor GTPase superfamily. Classic translation factor GTPase family. IF-2 subfamily.</text>
</comment>
<dbReference type="CDD" id="cd01887">
    <property type="entry name" value="IF2_eIF5B"/>
    <property type="match status" value="1"/>
</dbReference>
<organism evidence="10 11">
    <name type="scientific">Candidatus Azambacteria bacterium RIFCSPHIGHO2_01_FULL_40_24</name>
    <dbReference type="NCBI Taxonomy" id="1797301"/>
    <lineage>
        <taxon>Bacteria</taxon>
        <taxon>Candidatus Azamiibacteriota</taxon>
    </lineage>
</organism>
<dbReference type="InterPro" id="IPR027417">
    <property type="entry name" value="P-loop_NTPase"/>
</dbReference>
<feature type="domain" description="Tr-type G" evidence="9">
    <location>
        <begin position="11"/>
        <end position="178"/>
    </location>
</feature>
<sequence>MANTENKNLVSRPPVVVIMGHVDHGKTKLLDYIRKTNVAEKEAGGITQRIGAYEIIHKNRKITFLDTPGHETFSKLRARGAKAADIAVLVVAADDGVKPQTLEALEHIKKAELPFIVAINKIDKPEANVEKVKKELSENDVLVESWGGKIPSVEISAKAGENVSELLDLIELLADMNEFKASLNNSAEGIVIETNLDPRRGFVVSLLILDGALEIGDYILSGTASGKIKILEDFLGNSIEKASFSSPISVVGWNELPLVGEKFSTNKIPFTPALKAAKKIGEIIEKSLLTNEKENENLIFYIIIKADVQSSAEAIKENFEKMTFSIPESDKPIVKILKSEAGNVSESDFKTALIANAIIVAFNVKIDTAINAYKEKITLISGSIIYEVLDSAKKVIEEKLKPKPSREEIGRLQVLAVFRQEKNRQVVGGKVISGEIVKGVRMEVIRNETVIGQGRIVSLQTDKKEMGKVETGKEAGLSVDFGEPKIAASDIIVLFRKLT</sequence>
<comment type="function">
    <text evidence="8">One of the essential components for the initiation of protein synthesis. Protects formylmethionyl-tRNA from spontaneous hydrolysis and promotes its binding to the 30S ribosomal subunits. Also involved in the hydrolysis of GTP during the formation of the 70S ribosomal complex.</text>
</comment>
<keyword evidence="4" id="KW-0547">Nucleotide-binding</keyword>
<dbReference type="GO" id="GO:0005737">
    <property type="term" value="C:cytoplasm"/>
    <property type="evidence" value="ECO:0007669"/>
    <property type="project" value="UniProtKB-UniRule"/>
</dbReference>
<dbReference type="Gene3D" id="3.40.50.10050">
    <property type="entry name" value="Translation initiation factor IF- 2, domain 3"/>
    <property type="match status" value="1"/>
</dbReference>
<evidence type="ECO:0000256" key="6">
    <source>
        <dbReference type="ARBA" id="ARBA00023134"/>
    </source>
</evidence>
<dbReference type="GO" id="GO:0005525">
    <property type="term" value="F:GTP binding"/>
    <property type="evidence" value="ECO:0007669"/>
    <property type="project" value="UniProtKB-KW"/>
</dbReference>
<evidence type="ECO:0000313" key="11">
    <source>
        <dbReference type="Proteomes" id="UP000176431"/>
    </source>
</evidence>
<dbReference type="InterPro" id="IPR023115">
    <property type="entry name" value="TIF_IF2_dom3"/>
</dbReference>
<dbReference type="SUPFAM" id="SSF50447">
    <property type="entry name" value="Translation proteins"/>
    <property type="match status" value="2"/>
</dbReference>
<evidence type="ECO:0000256" key="2">
    <source>
        <dbReference type="ARBA" id="ARBA00020675"/>
    </source>
</evidence>
<evidence type="ECO:0000259" key="9">
    <source>
        <dbReference type="PROSITE" id="PS51722"/>
    </source>
</evidence>
<dbReference type="Proteomes" id="UP000176431">
    <property type="component" value="Unassembled WGS sequence"/>
</dbReference>
<dbReference type="Pfam" id="PF22042">
    <property type="entry name" value="EF-G_D2"/>
    <property type="match status" value="1"/>
</dbReference>
<evidence type="ECO:0000256" key="5">
    <source>
        <dbReference type="ARBA" id="ARBA00022917"/>
    </source>
</evidence>
<evidence type="ECO:0000256" key="3">
    <source>
        <dbReference type="ARBA" id="ARBA00022540"/>
    </source>
</evidence>
<dbReference type="Pfam" id="PF11987">
    <property type="entry name" value="IF-2"/>
    <property type="match status" value="1"/>
</dbReference>
<evidence type="ECO:0000256" key="4">
    <source>
        <dbReference type="ARBA" id="ARBA00022741"/>
    </source>
</evidence>
<keyword evidence="3 8" id="KW-0396">Initiation factor</keyword>
<dbReference type="InterPro" id="IPR005225">
    <property type="entry name" value="Small_GTP-bd"/>
</dbReference>
<dbReference type="PROSITE" id="PS51722">
    <property type="entry name" value="G_TR_2"/>
    <property type="match status" value="1"/>
</dbReference>
<evidence type="ECO:0000256" key="1">
    <source>
        <dbReference type="ARBA" id="ARBA00007733"/>
    </source>
</evidence>
<dbReference type="Gene3D" id="3.40.50.300">
    <property type="entry name" value="P-loop containing nucleotide triphosphate hydrolases"/>
    <property type="match status" value="1"/>
</dbReference>
<dbReference type="SUPFAM" id="SSF52540">
    <property type="entry name" value="P-loop containing nucleoside triphosphate hydrolases"/>
    <property type="match status" value="1"/>
</dbReference>
<dbReference type="Gene3D" id="2.40.30.10">
    <property type="entry name" value="Translation factors"/>
    <property type="match status" value="2"/>
</dbReference>
<dbReference type="AlphaFoldDB" id="A0A1F5B3A2"/>
<dbReference type="FunFam" id="3.40.50.300:FF:000019">
    <property type="entry name" value="Translation initiation factor IF-2"/>
    <property type="match status" value="1"/>
</dbReference>
<evidence type="ECO:0000256" key="7">
    <source>
        <dbReference type="NCBIfam" id="TIGR00487"/>
    </source>
</evidence>
<keyword evidence="5 8" id="KW-0648">Protein biosynthesis</keyword>
<dbReference type="Pfam" id="PF00009">
    <property type="entry name" value="GTP_EFTU"/>
    <property type="match status" value="1"/>
</dbReference>
<dbReference type="InterPro" id="IPR009000">
    <property type="entry name" value="Transl_B-barrel_sf"/>
</dbReference>
<name>A0A1F5B3A2_9BACT</name>
<dbReference type="FunFam" id="3.40.50.10050:FF:000001">
    <property type="entry name" value="Translation initiation factor IF-2"/>
    <property type="match status" value="1"/>
</dbReference>
<dbReference type="GO" id="GO:0003924">
    <property type="term" value="F:GTPase activity"/>
    <property type="evidence" value="ECO:0007669"/>
    <property type="project" value="InterPro"/>
</dbReference>
<dbReference type="InterPro" id="IPR053905">
    <property type="entry name" value="EF-G-like_DII"/>
</dbReference>
<gene>
    <name evidence="10" type="ORF">A2819_01725</name>
</gene>
<dbReference type="PANTHER" id="PTHR43381">
    <property type="entry name" value="TRANSLATION INITIATION FACTOR IF-2-RELATED"/>
    <property type="match status" value="1"/>
</dbReference>
<reference evidence="10 11" key="1">
    <citation type="journal article" date="2016" name="Nat. Commun.">
        <title>Thousands of microbial genomes shed light on interconnected biogeochemical processes in an aquifer system.</title>
        <authorList>
            <person name="Anantharaman K."/>
            <person name="Brown C.T."/>
            <person name="Hug L.A."/>
            <person name="Sharon I."/>
            <person name="Castelle C.J."/>
            <person name="Probst A.J."/>
            <person name="Thomas B.C."/>
            <person name="Singh A."/>
            <person name="Wilkins M.J."/>
            <person name="Karaoz U."/>
            <person name="Brodie E.L."/>
            <person name="Williams K.H."/>
            <person name="Hubbard S.S."/>
            <person name="Banfield J.F."/>
        </authorList>
    </citation>
    <scope>NUCLEOTIDE SEQUENCE [LARGE SCALE GENOMIC DNA]</scope>
</reference>
<dbReference type="NCBIfam" id="TIGR00487">
    <property type="entry name" value="IF-2"/>
    <property type="match status" value="1"/>
</dbReference>
<comment type="caution">
    <text evidence="10">The sequence shown here is derived from an EMBL/GenBank/DDBJ whole genome shotgun (WGS) entry which is preliminary data.</text>
</comment>
<dbReference type="InterPro" id="IPR015760">
    <property type="entry name" value="TIF_IF2"/>
</dbReference>
<evidence type="ECO:0000313" key="10">
    <source>
        <dbReference type="EMBL" id="OGD25065.1"/>
    </source>
</evidence>